<accession>A0ABT8IM55</accession>
<proteinExistence type="predicted"/>
<protein>
    <recommendedName>
        <fullName evidence="3">Methyltransferase domain-containing protein</fullName>
    </recommendedName>
</protein>
<evidence type="ECO:0000313" key="2">
    <source>
        <dbReference type="Proteomes" id="UP001174196"/>
    </source>
</evidence>
<name>A0ABT8IM55_9BACL</name>
<dbReference type="SUPFAM" id="SSF53335">
    <property type="entry name" value="S-adenosyl-L-methionine-dependent methyltransferases"/>
    <property type="match status" value="1"/>
</dbReference>
<dbReference type="Proteomes" id="UP001174196">
    <property type="component" value="Unassembled WGS sequence"/>
</dbReference>
<keyword evidence="2" id="KW-1185">Reference proteome</keyword>
<dbReference type="EMBL" id="JANRHH010000034">
    <property type="protein sequence ID" value="MDN4593870.1"/>
    <property type="molecule type" value="Genomic_DNA"/>
</dbReference>
<organism evidence="1 2">
    <name type="scientific">Polycladomyces subterraneus</name>
    <dbReference type="NCBI Taxonomy" id="1016997"/>
    <lineage>
        <taxon>Bacteria</taxon>
        <taxon>Bacillati</taxon>
        <taxon>Bacillota</taxon>
        <taxon>Bacilli</taxon>
        <taxon>Bacillales</taxon>
        <taxon>Thermoactinomycetaceae</taxon>
        <taxon>Polycladomyces</taxon>
    </lineage>
</organism>
<gene>
    <name evidence="1" type="ORF">NWF35_08150</name>
</gene>
<evidence type="ECO:0008006" key="3">
    <source>
        <dbReference type="Google" id="ProtNLM"/>
    </source>
</evidence>
<dbReference type="InterPro" id="IPR029063">
    <property type="entry name" value="SAM-dependent_MTases_sf"/>
</dbReference>
<reference evidence="1" key="1">
    <citation type="submission" date="2022-08" db="EMBL/GenBank/DDBJ databases">
        <title>Polycladomyces zharkentsis sp. nov., a novel thermophilic CMC and starch-degrading bacterium isolated from a geothermal spring in Kazakhstan.</title>
        <authorList>
            <person name="Mashzhan A."/>
            <person name="Kistaubaeva A."/>
            <person name="Javier-Lopez R."/>
            <person name="Birkeland N.-K."/>
        </authorList>
    </citation>
    <scope>NUCLEOTIDE SEQUENCE</scope>
    <source>
        <strain evidence="1">KSR 13</strain>
    </source>
</reference>
<sequence length="79" mass="8596">MPGMLMAATTRSRNEWTFSLLEIRSENRILEVGYGPGVGIFQSSEGIQEGKIVGIDPLKRCESRRNGATAGPADRGRCV</sequence>
<comment type="caution">
    <text evidence="1">The sequence shown here is derived from an EMBL/GenBank/DDBJ whole genome shotgun (WGS) entry which is preliminary data.</text>
</comment>
<evidence type="ECO:0000313" key="1">
    <source>
        <dbReference type="EMBL" id="MDN4593870.1"/>
    </source>
</evidence>